<reference evidence="1" key="1">
    <citation type="journal article" date="2014" name="Front. Microbiol.">
        <title>High frequency of phylogenetically diverse reductive dehalogenase-homologous genes in deep subseafloor sedimentary metagenomes.</title>
        <authorList>
            <person name="Kawai M."/>
            <person name="Futagami T."/>
            <person name="Toyoda A."/>
            <person name="Takaki Y."/>
            <person name="Nishi S."/>
            <person name="Hori S."/>
            <person name="Arai W."/>
            <person name="Tsubouchi T."/>
            <person name="Morono Y."/>
            <person name="Uchiyama I."/>
            <person name="Ito T."/>
            <person name="Fujiyama A."/>
            <person name="Inagaki F."/>
            <person name="Takami H."/>
        </authorList>
    </citation>
    <scope>NUCLEOTIDE SEQUENCE</scope>
    <source>
        <strain evidence="1">Expedition CK06-06</strain>
    </source>
</reference>
<name>X1URL8_9ZZZZ</name>
<sequence>DYREKMVEENFQSGRKFFSLKSLEEKLKMII</sequence>
<proteinExistence type="predicted"/>
<evidence type="ECO:0000313" key="1">
    <source>
        <dbReference type="EMBL" id="GAJ06267.1"/>
    </source>
</evidence>
<feature type="non-terminal residue" evidence="1">
    <location>
        <position position="1"/>
    </location>
</feature>
<accession>X1URL8</accession>
<dbReference type="AlphaFoldDB" id="X1URL8"/>
<organism evidence="1">
    <name type="scientific">marine sediment metagenome</name>
    <dbReference type="NCBI Taxonomy" id="412755"/>
    <lineage>
        <taxon>unclassified sequences</taxon>
        <taxon>metagenomes</taxon>
        <taxon>ecological metagenomes</taxon>
    </lineage>
</organism>
<dbReference type="EMBL" id="BARW01034423">
    <property type="protein sequence ID" value="GAJ06267.1"/>
    <property type="molecule type" value="Genomic_DNA"/>
</dbReference>
<gene>
    <name evidence="1" type="ORF">S12H4_53962</name>
</gene>
<protein>
    <submittedName>
        <fullName evidence="1">Uncharacterized protein</fullName>
    </submittedName>
</protein>
<comment type="caution">
    <text evidence="1">The sequence shown here is derived from an EMBL/GenBank/DDBJ whole genome shotgun (WGS) entry which is preliminary data.</text>
</comment>